<dbReference type="EMBL" id="LN890533">
    <property type="protein sequence ID" value="CUS24731.1"/>
    <property type="molecule type" value="Genomic_DNA"/>
</dbReference>
<feature type="chain" id="PRO_5006066571" evidence="1">
    <location>
        <begin position="23"/>
        <end position="73"/>
    </location>
</feature>
<feature type="signal peptide" evidence="1">
    <location>
        <begin position="1"/>
        <end position="22"/>
    </location>
</feature>
<dbReference type="InterPro" id="IPR013726">
    <property type="entry name" value="Mitofissin"/>
</dbReference>
<dbReference type="GO" id="GO:0005737">
    <property type="term" value="C:cytoplasm"/>
    <property type="evidence" value="ECO:0007669"/>
    <property type="project" value="TreeGrafter"/>
</dbReference>
<dbReference type="Proteomes" id="UP000236544">
    <property type="component" value="Unassembled WGS sequence"/>
</dbReference>
<accession>A0A0P1KXE2</accession>
<organism evidence="2 3">
    <name type="scientific">Lachancea quebecensis</name>
    <dbReference type="NCBI Taxonomy" id="1654605"/>
    <lineage>
        <taxon>Eukaryota</taxon>
        <taxon>Fungi</taxon>
        <taxon>Dikarya</taxon>
        <taxon>Ascomycota</taxon>
        <taxon>Saccharomycotina</taxon>
        <taxon>Saccharomycetes</taxon>
        <taxon>Saccharomycetales</taxon>
        <taxon>Saccharomycetaceae</taxon>
        <taxon>Lachancea</taxon>
    </lineage>
</organism>
<name>A0A0P1KXE2_9SACH</name>
<evidence type="ECO:0000313" key="2">
    <source>
        <dbReference type="EMBL" id="CUS24731.1"/>
    </source>
</evidence>
<evidence type="ECO:0000313" key="3">
    <source>
        <dbReference type="Proteomes" id="UP000236544"/>
    </source>
</evidence>
<keyword evidence="1" id="KW-0732">Signal</keyword>
<dbReference type="Pfam" id="PF08520">
    <property type="entry name" value="Mitofissin"/>
    <property type="match status" value="1"/>
</dbReference>
<sequence>MTFLGKAFHISFDLVLVSACLAGIKRNTGLTPKVDAIGDPHVKGYVSKYLNVGESCYDYTVATLGSSHYFVRK</sequence>
<proteinExistence type="predicted"/>
<dbReference type="AlphaFoldDB" id="A0A0P1KXE2"/>
<reference evidence="3" key="1">
    <citation type="submission" date="2015-10" db="EMBL/GenBank/DDBJ databases">
        <authorList>
            <person name="Devillers H."/>
        </authorList>
    </citation>
    <scope>NUCLEOTIDE SEQUENCE [LARGE SCALE GENOMIC DNA]</scope>
</reference>
<dbReference type="PANTHER" id="PTHR28075">
    <property type="entry name" value="CHROMOSOME 16, WHOLE GENOME SHOTGUN SEQUENCE"/>
    <property type="match status" value="1"/>
</dbReference>
<dbReference type="OrthoDB" id="16824at2759"/>
<gene>
    <name evidence="2" type="ORF">LAQU0_S19e00364g</name>
</gene>
<protein>
    <submittedName>
        <fullName evidence="2">LAQU0S19e00364g1_1</fullName>
    </submittedName>
</protein>
<dbReference type="PANTHER" id="PTHR28075:SF1">
    <property type="entry name" value="DUF1748-DOMAIN-CONTAINING PROTEIN"/>
    <property type="match status" value="1"/>
</dbReference>
<keyword evidence="3" id="KW-1185">Reference proteome</keyword>
<evidence type="ECO:0000256" key="1">
    <source>
        <dbReference type="SAM" id="SignalP"/>
    </source>
</evidence>